<organism evidence="2 3">
    <name type="scientific">Datura stramonium</name>
    <name type="common">Jimsonweed</name>
    <name type="synonym">Common thornapple</name>
    <dbReference type="NCBI Taxonomy" id="4076"/>
    <lineage>
        <taxon>Eukaryota</taxon>
        <taxon>Viridiplantae</taxon>
        <taxon>Streptophyta</taxon>
        <taxon>Embryophyta</taxon>
        <taxon>Tracheophyta</taxon>
        <taxon>Spermatophyta</taxon>
        <taxon>Magnoliopsida</taxon>
        <taxon>eudicotyledons</taxon>
        <taxon>Gunneridae</taxon>
        <taxon>Pentapetalae</taxon>
        <taxon>asterids</taxon>
        <taxon>lamiids</taxon>
        <taxon>Solanales</taxon>
        <taxon>Solanaceae</taxon>
        <taxon>Solanoideae</taxon>
        <taxon>Datureae</taxon>
        <taxon>Datura</taxon>
    </lineage>
</organism>
<evidence type="ECO:0000313" key="3">
    <source>
        <dbReference type="Proteomes" id="UP000823775"/>
    </source>
</evidence>
<evidence type="ECO:0000313" key="2">
    <source>
        <dbReference type="EMBL" id="MCE3214729.1"/>
    </source>
</evidence>
<feature type="compositionally biased region" description="Basic and acidic residues" evidence="1">
    <location>
        <begin position="36"/>
        <end position="55"/>
    </location>
</feature>
<sequence>MERTYGCTIQVVVNINGPSCVPVGSTGKITSIGNKKQQEATSRKEISKRWQPRDESESDTSSGSKVHYNIETSNESPVVTTRAKYKAQEAAIATASVPQAEEGGADAESNGEHPPTDNA</sequence>
<evidence type="ECO:0000256" key="1">
    <source>
        <dbReference type="SAM" id="MobiDB-lite"/>
    </source>
</evidence>
<feature type="region of interest" description="Disordered" evidence="1">
    <location>
        <begin position="20"/>
        <end position="119"/>
    </location>
</feature>
<gene>
    <name evidence="2" type="ORF">HAX54_053152</name>
</gene>
<comment type="caution">
    <text evidence="2">The sequence shown here is derived from an EMBL/GenBank/DDBJ whole genome shotgun (WGS) entry which is preliminary data.</text>
</comment>
<protein>
    <submittedName>
        <fullName evidence="2">Uncharacterized protein</fullName>
    </submittedName>
</protein>
<proteinExistence type="predicted"/>
<name>A0ABS8WPA8_DATST</name>
<feature type="compositionally biased region" description="Basic and acidic residues" evidence="1">
    <location>
        <begin position="110"/>
        <end position="119"/>
    </location>
</feature>
<keyword evidence="3" id="KW-1185">Reference proteome</keyword>
<reference evidence="2 3" key="1">
    <citation type="journal article" date="2021" name="BMC Genomics">
        <title>Datura genome reveals duplications of psychoactive alkaloid biosynthetic genes and high mutation rate following tissue culture.</title>
        <authorList>
            <person name="Rajewski A."/>
            <person name="Carter-House D."/>
            <person name="Stajich J."/>
            <person name="Litt A."/>
        </authorList>
    </citation>
    <scope>NUCLEOTIDE SEQUENCE [LARGE SCALE GENOMIC DNA]</scope>
    <source>
        <strain evidence="2">AR-01</strain>
    </source>
</reference>
<feature type="compositionally biased region" description="Polar residues" evidence="1">
    <location>
        <begin position="59"/>
        <end position="79"/>
    </location>
</feature>
<dbReference type="Proteomes" id="UP000823775">
    <property type="component" value="Unassembled WGS sequence"/>
</dbReference>
<dbReference type="EMBL" id="JACEIK010009826">
    <property type="protein sequence ID" value="MCE3214729.1"/>
    <property type="molecule type" value="Genomic_DNA"/>
</dbReference>
<accession>A0ABS8WPA8</accession>